<sequence>MLLPSPCVYFSHDVVS</sequence>
<protein>
    <submittedName>
        <fullName evidence="1">Uncharacterized protein</fullName>
    </submittedName>
</protein>
<name>A0A0A8ZLJ0_ARUDO</name>
<proteinExistence type="predicted"/>
<reference evidence="1" key="2">
    <citation type="journal article" date="2015" name="Data Brief">
        <title>Shoot transcriptome of the giant reed, Arundo donax.</title>
        <authorList>
            <person name="Barrero R.A."/>
            <person name="Guerrero F.D."/>
            <person name="Moolhuijzen P."/>
            <person name="Goolsby J.A."/>
            <person name="Tidwell J."/>
            <person name="Bellgard S.E."/>
            <person name="Bellgard M.I."/>
        </authorList>
    </citation>
    <scope>NUCLEOTIDE SEQUENCE</scope>
    <source>
        <tissue evidence="1">Shoot tissue taken approximately 20 cm above the soil surface</tissue>
    </source>
</reference>
<dbReference type="EMBL" id="GBRH01257606">
    <property type="protein sequence ID" value="JAD40289.1"/>
    <property type="molecule type" value="Transcribed_RNA"/>
</dbReference>
<evidence type="ECO:0000313" key="1">
    <source>
        <dbReference type="EMBL" id="JAD40289.1"/>
    </source>
</evidence>
<reference evidence="1" key="1">
    <citation type="submission" date="2014-09" db="EMBL/GenBank/DDBJ databases">
        <authorList>
            <person name="Magalhaes I.L.F."/>
            <person name="Oliveira U."/>
            <person name="Santos F.R."/>
            <person name="Vidigal T.H.D.A."/>
            <person name="Brescovit A.D."/>
            <person name="Santos A.J."/>
        </authorList>
    </citation>
    <scope>NUCLEOTIDE SEQUENCE</scope>
    <source>
        <tissue evidence="1">Shoot tissue taken approximately 20 cm above the soil surface</tissue>
    </source>
</reference>
<organism evidence="1">
    <name type="scientific">Arundo donax</name>
    <name type="common">Giant reed</name>
    <name type="synonym">Donax arundinaceus</name>
    <dbReference type="NCBI Taxonomy" id="35708"/>
    <lineage>
        <taxon>Eukaryota</taxon>
        <taxon>Viridiplantae</taxon>
        <taxon>Streptophyta</taxon>
        <taxon>Embryophyta</taxon>
        <taxon>Tracheophyta</taxon>
        <taxon>Spermatophyta</taxon>
        <taxon>Magnoliopsida</taxon>
        <taxon>Liliopsida</taxon>
        <taxon>Poales</taxon>
        <taxon>Poaceae</taxon>
        <taxon>PACMAD clade</taxon>
        <taxon>Arundinoideae</taxon>
        <taxon>Arundineae</taxon>
        <taxon>Arundo</taxon>
    </lineage>
</organism>
<dbReference type="AlphaFoldDB" id="A0A0A8ZLJ0"/>
<accession>A0A0A8ZLJ0</accession>